<comment type="caution">
    <text evidence="2">The sequence shown here is derived from an EMBL/GenBank/DDBJ whole genome shotgun (WGS) entry which is preliminary data.</text>
</comment>
<reference evidence="2 3" key="1">
    <citation type="submission" date="2018-09" db="EMBL/GenBank/DDBJ databases">
        <title>The draft genome of Acinetobacter sp. strains.</title>
        <authorList>
            <person name="Qin J."/>
            <person name="Feng Y."/>
            <person name="Zong Z."/>
        </authorList>
    </citation>
    <scope>NUCLEOTIDE SEQUENCE [LARGE SCALE GENOMIC DNA]</scope>
    <source>
        <strain evidence="2 3">WCHAc060005</strain>
    </source>
</reference>
<keyword evidence="3" id="KW-1185">Reference proteome</keyword>
<gene>
    <name evidence="2" type="ORF">D9K81_04610</name>
</gene>
<feature type="compositionally biased region" description="Polar residues" evidence="1">
    <location>
        <begin position="56"/>
        <end position="69"/>
    </location>
</feature>
<evidence type="ECO:0000256" key="1">
    <source>
        <dbReference type="SAM" id="MobiDB-lite"/>
    </source>
</evidence>
<organism evidence="2 3">
    <name type="scientific">Acinetobacter chengduensis</name>
    <dbReference type="NCBI Taxonomy" id="2420890"/>
    <lineage>
        <taxon>Bacteria</taxon>
        <taxon>Pseudomonadati</taxon>
        <taxon>Pseudomonadota</taxon>
        <taxon>Gammaproteobacteria</taxon>
        <taxon>Moraxellales</taxon>
        <taxon>Moraxellaceae</taxon>
        <taxon>Acinetobacter</taxon>
    </lineage>
</organism>
<dbReference type="Proteomes" id="UP000280271">
    <property type="component" value="Unassembled WGS sequence"/>
</dbReference>
<evidence type="ECO:0000313" key="3">
    <source>
        <dbReference type="Proteomes" id="UP000280271"/>
    </source>
</evidence>
<evidence type="ECO:0000313" key="2">
    <source>
        <dbReference type="EMBL" id="RLL23042.1"/>
    </source>
</evidence>
<sequence>MSSEAEELLNPQADLITTMKSNLKERGIYSLTTISFKTIRKGNKNETGGDLLTGQEWLSQAPMQGQNGI</sequence>
<accession>A0ABX9TYE3</accession>
<proteinExistence type="predicted"/>
<feature type="region of interest" description="Disordered" evidence="1">
    <location>
        <begin position="42"/>
        <end position="69"/>
    </location>
</feature>
<protein>
    <submittedName>
        <fullName evidence="2">Uncharacterized protein</fullName>
    </submittedName>
</protein>
<dbReference type="EMBL" id="RCHC01000004">
    <property type="protein sequence ID" value="RLL23042.1"/>
    <property type="molecule type" value="Genomic_DNA"/>
</dbReference>
<name>A0ABX9TYE3_9GAMM</name>